<keyword evidence="1" id="KW-0472">Membrane</keyword>
<organism evidence="2 3">
    <name type="scientific">Rickenella mellea</name>
    <dbReference type="NCBI Taxonomy" id="50990"/>
    <lineage>
        <taxon>Eukaryota</taxon>
        <taxon>Fungi</taxon>
        <taxon>Dikarya</taxon>
        <taxon>Basidiomycota</taxon>
        <taxon>Agaricomycotina</taxon>
        <taxon>Agaricomycetes</taxon>
        <taxon>Hymenochaetales</taxon>
        <taxon>Rickenellaceae</taxon>
        <taxon>Rickenella</taxon>
    </lineage>
</organism>
<keyword evidence="1" id="KW-0812">Transmembrane</keyword>
<sequence>MGGFVVIGTCVALAHHFFCDALSGRPSNPIEFSFLKFTIDFPWALTIGNFLAWLVQFLFTLSIGEVIVQRFWQLLHEKSIDLEKMDDVYQIQTTFWKPSMWHCAIFLSILAAILLAMSATLSTFTSPALSVGPTLLYGPCGLSTVDLGRSELIVAGGSATPALVQLAIRTLESGSYLPPLTSPCGNCTYNVTYFAPALQCSQIDITSSPFPNDSVTDTVLWNSGLGPDPSGVGHELFVWLRQGSITSGKYTDPEIVSCKALNATYYASVGYITGAMVNTTVQIIPNVDGPSGSATLQQTAFSAMMLALEAAIQGRLDVTTSADGKNVSVSDNTLVAYSPLGNFSPQSWAINGDLLTVLPSLMQNISIGLLARSVAADSSSSTLSSVAGHCSVETVVYQYDKVRLLSIYGVGILITAVCAVFGIQSLKTGKGGNISFNSMMLAILSPQMMGKMNEGGSFPSAIRAVEGRFVPADHSLPVPSKPRKWLCW</sequence>
<evidence type="ECO:0008006" key="4">
    <source>
        <dbReference type="Google" id="ProtNLM"/>
    </source>
</evidence>
<feature type="transmembrane region" description="Helical" evidence="1">
    <location>
        <begin position="100"/>
        <end position="121"/>
    </location>
</feature>
<reference evidence="2 3" key="1">
    <citation type="submission" date="2018-06" db="EMBL/GenBank/DDBJ databases">
        <title>A transcriptomic atlas of mushroom development highlights an independent origin of complex multicellularity.</title>
        <authorList>
            <consortium name="DOE Joint Genome Institute"/>
            <person name="Krizsan K."/>
            <person name="Almasi E."/>
            <person name="Merenyi Z."/>
            <person name="Sahu N."/>
            <person name="Viragh M."/>
            <person name="Koszo T."/>
            <person name="Mondo S."/>
            <person name="Kiss B."/>
            <person name="Balint B."/>
            <person name="Kues U."/>
            <person name="Barry K."/>
            <person name="Hegedus J.C."/>
            <person name="Henrissat B."/>
            <person name="Johnson J."/>
            <person name="Lipzen A."/>
            <person name="Ohm R."/>
            <person name="Nagy I."/>
            <person name="Pangilinan J."/>
            <person name="Yan J."/>
            <person name="Xiong Y."/>
            <person name="Grigoriev I.V."/>
            <person name="Hibbett D.S."/>
            <person name="Nagy L.G."/>
        </authorList>
    </citation>
    <scope>NUCLEOTIDE SEQUENCE [LARGE SCALE GENOMIC DNA]</scope>
    <source>
        <strain evidence="2 3">SZMC22713</strain>
    </source>
</reference>
<dbReference type="STRING" id="50990.A0A4Y7PUG4"/>
<keyword evidence="1" id="KW-1133">Transmembrane helix</keyword>
<protein>
    <recommendedName>
        <fullName evidence="4">Transmembrane protein</fullName>
    </recommendedName>
</protein>
<dbReference type="Proteomes" id="UP000294933">
    <property type="component" value="Unassembled WGS sequence"/>
</dbReference>
<accession>A0A4Y7PUG4</accession>
<name>A0A4Y7PUG4_9AGAM</name>
<dbReference type="EMBL" id="ML170204">
    <property type="protein sequence ID" value="TDL18738.1"/>
    <property type="molecule type" value="Genomic_DNA"/>
</dbReference>
<feature type="transmembrane region" description="Helical" evidence="1">
    <location>
        <begin position="405"/>
        <end position="423"/>
    </location>
</feature>
<dbReference type="VEuPathDB" id="FungiDB:BD410DRAFT_464396"/>
<dbReference type="OrthoDB" id="3198553at2759"/>
<keyword evidence="3" id="KW-1185">Reference proteome</keyword>
<evidence type="ECO:0000256" key="1">
    <source>
        <dbReference type="SAM" id="Phobius"/>
    </source>
</evidence>
<proteinExistence type="predicted"/>
<gene>
    <name evidence="2" type="ORF">BD410DRAFT_464396</name>
</gene>
<feature type="transmembrane region" description="Helical" evidence="1">
    <location>
        <begin position="43"/>
        <end position="68"/>
    </location>
</feature>
<evidence type="ECO:0000313" key="2">
    <source>
        <dbReference type="EMBL" id="TDL18738.1"/>
    </source>
</evidence>
<dbReference type="AlphaFoldDB" id="A0A4Y7PUG4"/>
<evidence type="ECO:0000313" key="3">
    <source>
        <dbReference type="Proteomes" id="UP000294933"/>
    </source>
</evidence>